<dbReference type="Proteomes" id="UP000035721">
    <property type="component" value="Unassembled WGS sequence"/>
</dbReference>
<comment type="caution">
    <text evidence="1">The sequence shown here is derived from an EMBL/GenBank/DDBJ whole genome shotgun (WGS) entry which is preliminary data.</text>
</comment>
<name>A0A077LWQ7_9MICO</name>
<accession>A0A077LWQ7</accession>
<dbReference type="EMBL" id="CAJB01000201">
    <property type="protein sequence ID" value="CCH78358.1"/>
    <property type="molecule type" value="Genomic_DNA"/>
</dbReference>
<sequence length="77" mass="8268">MSQTITFRPDEDAERALAVLTADGTAVSAAVRAALIDAARGRAQERLRAEAEALAADATDRAEAARVLRDMETLRAW</sequence>
<evidence type="ECO:0000313" key="2">
    <source>
        <dbReference type="Proteomes" id="UP000035721"/>
    </source>
</evidence>
<organism evidence="1 2">
    <name type="scientific">Nostocoides japonicum T1-X7</name>
    <dbReference type="NCBI Taxonomy" id="1194083"/>
    <lineage>
        <taxon>Bacteria</taxon>
        <taxon>Bacillati</taxon>
        <taxon>Actinomycetota</taxon>
        <taxon>Actinomycetes</taxon>
        <taxon>Micrococcales</taxon>
        <taxon>Intrasporangiaceae</taxon>
        <taxon>Nostocoides</taxon>
    </lineage>
</organism>
<proteinExistence type="predicted"/>
<dbReference type="RefSeq" id="WP_048550728.1">
    <property type="nucleotide sequence ID" value="NZ_HF570958.1"/>
</dbReference>
<reference evidence="1 2" key="1">
    <citation type="journal article" date="2013" name="ISME J.">
        <title>A metabolic model for members of the genus Tetrasphaera involved in enhanced biological phosphorus removal.</title>
        <authorList>
            <person name="Kristiansen R."/>
            <person name="Nguyen H.T.T."/>
            <person name="Saunders A.M."/>
            <person name="Nielsen J.L."/>
            <person name="Wimmer R."/>
            <person name="Le V.Q."/>
            <person name="McIlroy S.J."/>
            <person name="Petrovski S."/>
            <person name="Seviour R.J."/>
            <person name="Calteau A."/>
            <person name="Nielsen K.L."/>
            <person name="Nielsen P.H."/>
        </authorList>
    </citation>
    <scope>NUCLEOTIDE SEQUENCE [LARGE SCALE GENOMIC DNA]</scope>
    <source>
        <strain evidence="1 2">T1-X7</strain>
    </source>
</reference>
<protein>
    <submittedName>
        <fullName evidence="1">Uncharacterized protein</fullName>
    </submittedName>
</protein>
<dbReference type="AlphaFoldDB" id="A0A077LWQ7"/>
<gene>
    <name evidence="1" type="ORF">BN12_280014</name>
</gene>
<evidence type="ECO:0000313" key="1">
    <source>
        <dbReference type="EMBL" id="CCH78358.1"/>
    </source>
</evidence>
<keyword evidence="2" id="KW-1185">Reference proteome</keyword>